<keyword evidence="4 6" id="KW-1133">Transmembrane helix</keyword>
<reference evidence="7 8" key="1">
    <citation type="submission" date="2017-06" db="EMBL/GenBank/DDBJ databases">
        <authorList>
            <person name="Kim H.J."/>
            <person name="Triplett B.A."/>
        </authorList>
    </citation>
    <scope>NUCLEOTIDE SEQUENCE [LARGE SCALE GENOMIC DNA]</scope>
    <source>
        <strain evidence="7 8">DSM 19307</strain>
    </source>
</reference>
<dbReference type="Pfam" id="PF04011">
    <property type="entry name" value="LemA"/>
    <property type="match status" value="1"/>
</dbReference>
<comment type="similarity">
    <text evidence="2">Belongs to the LemA family.</text>
</comment>
<evidence type="ECO:0000256" key="2">
    <source>
        <dbReference type="ARBA" id="ARBA00008854"/>
    </source>
</evidence>
<sequence>MSKRVITILIIVVVVFLGYNFFAGKYNSMVTMDEEVNTEWANVETQYQRRYDLIPNLVNTVKGFAEQEREVLTQVTEARAKASSIQIDPSNLNQEALQNFANAQGQLNSALSRLLVTVERYPDLKSNQNFLELQAQLEGTENRISVARTRFNEKTKAYNTYIRKFPNTMLAGMFGFERKPLYEATEGAENAPTVAF</sequence>
<dbReference type="SUPFAM" id="SSF140478">
    <property type="entry name" value="LemA-like"/>
    <property type="match status" value="1"/>
</dbReference>
<evidence type="ECO:0000313" key="7">
    <source>
        <dbReference type="EMBL" id="SNS44575.1"/>
    </source>
</evidence>
<protein>
    <submittedName>
        <fullName evidence="7">LemA protein</fullName>
    </submittedName>
</protein>
<dbReference type="PANTHER" id="PTHR34478">
    <property type="entry name" value="PROTEIN LEMA"/>
    <property type="match status" value="1"/>
</dbReference>
<dbReference type="InterPro" id="IPR007156">
    <property type="entry name" value="MamQ_LemA"/>
</dbReference>
<comment type="subcellular location">
    <subcellularLocation>
        <location evidence="1">Membrane</location>
        <topology evidence="1">Single-pass membrane protein</topology>
    </subcellularLocation>
</comment>
<dbReference type="GO" id="GO:0016020">
    <property type="term" value="C:membrane"/>
    <property type="evidence" value="ECO:0007669"/>
    <property type="project" value="UniProtKB-SubCell"/>
</dbReference>
<name>A0A239EIS9_EKHLU</name>
<evidence type="ECO:0000256" key="6">
    <source>
        <dbReference type="SAM" id="Phobius"/>
    </source>
</evidence>
<evidence type="ECO:0000256" key="4">
    <source>
        <dbReference type="ARBA" id="ARBA00022989"/>
    </source>
</evidence>
<evidence type="ECO:0000256" key="1">
    <source>
        <dbReference type="ARBA" id="ARBA00004167"/>
    </source>
</evidence>
<keyword evidence="3 6" id="KW-0812">Transmembrane</keyword>
<dbReference type="EMBL" id="FZPD01000001">
    <property type="protein sequence ID" value="SNS44575.1"/>
    <property type="molecule type" value="Genomic_DNA"/>
</dbReference>
<evidence type="ECO:0000313" key="8">
    <source>
        <dbReference type="Proteomes" id="UP000198393"/>
    </source>
</evidence>
<dbReference type="OrthoDB" id="9804152at2"/>
<evidence type="ECO:0000256" key="5">
    <source>
        <dbReference type="ARBA" id="ARBA00023136"/>
    </source>
</evidence>
<dbReference type="AlphaFoldDB" id="A0A239EIS9"/>
<evidence type="ECO:0000256" key="3">
    <source>
        <dbReference type="ARBA" id="ARBA00022692"/>
    </source>
</evidence>
<dbReference type="Gene3D" id="1.20.1440.20">
    <property type="entry name" value="LemA-like domain"/>
    <property type="match status" value="1"/>
</dbReference>
<accession>A0A239EIS9</accession>
<dbReference type="PANTHER" id="PTHR34478:SF2">
    <property type="entry name" value="MEMBRANE PROTEIN"/>
    <property type="match status" value="1"/>
</dbReference>
<dbReference type="RefSeq" id="WP_089354960.1">
    <property type="nucleotide sequence ID" value="NZ_FZPD01000001.1"/>
</dbReference>
<keyword evidence="5 6" id="KW-0472">Membrane</keyword>
<dbReference type="Proteomes" id="UP000198393">
    <property type="component" value="Unassembled WGS sequence"/>
</dbReference>
<feature type="transmembrane region" description="Helical" evidence="6">
    <location>
        <begin position="6"/>
        <end position="22"/>
    </location>
</feature>
<dbReference type="InterPro" id="IPR023353">
    <property type="entry name" value="LemA-like_dom_sf"/>
</dbReference>
<proteinExistence type="inferred from homology"/>
<organism evidence="7 8">
    <name type="scientific">Ekhidna lutea</name>
    <dbReference type="NCBI Taxonomy" id="447679"/>
    <lineage>
        <taxon>Bacteria</taxon>
        <taxon>Pseudomonadati</taxon>
        <taxon>Bacteroidota</taxon>
        <taxon>Cytophagia</taxon>
        <taxon>Cytophagales</taxon>
        <taxon>Reichenbachiellaceae</taxon>
        <taxon>Ekhidna</taxon>
    </lineage>
</organism>
<gene>
    <name evidence="7" type="ORF">SAMN05421640_0175</name>
</gene>
<keyword evidence="8" id="KW-1185">Reference proteome</keyword>